<feature type="compositionally biased region" description="Polar residues" evidence="1">
    <location>
        <begin position="180"/>
        <end position="195"/>
    </location>
</feature>
<dbReference type="PANTHER" id="PTHR33623">
    <property type="entry name" value="OS04G0572500 PROTEIN"/>
    <property type="match status" value="1"/>
</dbReference>
<feature type="compositionally biased region" description="Low complexity" evidence="1">
    <location>
        <begin position="216"/>
        <end position="234"/>
    </location>
</feature>
<evidence type="ECO:0000313" key="3">
    <source>
        <dbReference type="Proteomes" id="UP001318860"/>
    </source>
</evidence>
<reference evidence="2 3" key="1">
    <citation type="journal article" date="2021" name="Comput. Struct. Biotechnol. J.">
        <title>De novo genome assembly of the potent medicinal plant Rehmannia glutinosa using nanopore technology.</title>
        <authorList>
            <person name="Ma L."/>
            <person name="Dong C."/>
            <person name="Song C."/>
            <person name="Wang X."/>
            <person name="Zheng X."/>
            <person name="Niu Y."/>
            <person name="Chen S."/>
            <person name="Feng W."/>
        </authorList>
    </citation>
    <scope>NUCLEOTIDE SEQUENCE [LARGE SCALE GENOMIC DNA]</scope>
    <source>
        <strain evidence="2">DH-2019</strain>
    </source>
</reference>
<keyword evidence="3" id="KW-1185">Reference proteome</keyword>
<protein>
    <recommendedName>
        <fullName evidence="4">DUF4378 domain-containing protein</fullName>
    </recommendedName>
</protein>
<evidence type="ECO:0008006" key="4">
    <source>
        <dbReference type="Google" id="ProtNLM"/>
    </source>
</evidence>
<feature type="region of interest" description="Disordered" evidence="1">
    <location>
        <begin position="158"/>
        <end position="198"/>
    </location>
</feature>
<gene>
    <name evidence="2" type="ORF">DH2020_036151</name>
</gene>
<feature type="compositionally biased region" description="Low complexity" evidence="1">
    <location>
        <begin position="161"/>
        <end position="179"/>
    </location>
</feature>
<evidence type="ECO:0000256" key="1">
    <source>
        <dbReference type="SAM" id="MobiDB-lite"/>
    </source>
</evidence>
<dbReference type="Proteomes" id="UP001318860">
    <property type="component" value="Unassembled WGS sequence"/>
</dbReference>
<dbReference type="PANTHER" id="PTHR33623:SF4">
    <property type="entry name" value="DUF4378 DOMAIN-CONTAINING PROTEIN"/>
    <property type="match status" value="1"/>
</dbReference>
<organism evidence="2 3">
    <name type="scientific">Rehmannia glutinosa</name>
    <name type="common">Chinese foxglove</name>
    <dbReference type="NCBI Taxonomy" id="99300"/>
    <lineage>
        <taxon>Eukaryota</taxon>
        <taxon>Viridiplantae</taxon>
        <taxon>Streptophyta</taxon>
        <taxon>Embryophyta</taxon>
        <taxon>Tracheophyta</taxon>
        <taxon>Spermatophyta</taxon>
        <taxon>Magnoliopsida</taxon>
        <taxon>eudicotyledons</taxon>
        <taxon>Gunneridae</taxon>
        <taxon>Pentapetalae</taxon>
        <taxon>asterids</taxon>
        <taxon>lamiids</taxon>
        <taxon>Lamiales</taxon>
        <taxon>Orobanchaceae</taxon>
        <taxon>Rehmannieae</taxon>
        <taxon>Rehmannia</taxon>
    </lineage>
</organism>
<evidence type="ECO:0000313" key="2">
    <source>
        <dbReference type="EMBL" id="KAK6130101.1"/>
    </source>
</evidence>
<feature type="region of interest" description="Disordered" evidence="1">
    <location>
        <begin position="210"/>
        <end position="241"/>
    </location>
</feature>
<proteinExistence type="predicted"/>
<sequence>MDSRLIKPKALLKPLLLKDYLLDDMSSCSSNGFKSFPRRQCCASTVRFLIEIDLKNKQQQQKKYLNFNKSSPSIRRNPSKSALAALQSVITAVKRLPFAAARSAPENKNIMKSILPRSLSKKILWKSSFWKRKSNQKEIGRLKSFDQLLKENSDRLDISNSSMTTTSDDGKSKSWSGSDFTASSECTSGNSSSKVNLDLPEVRNDTVELLENGDVSTDSITSSDSGDASTNSSTKTHVQKQWSVNEDKEQFSPVSVLDCPFDDDEEVSSPFQHRLAHMEGTQKKLMKKIQRFGCLAQLEPVSLAKQFALLPVSNNNPTKSPLQHSSASIGETVISEDIEEEQEQEGDENQAEQMALDLLNQINTSPSYDIKYKADKLLLDFFREKIIAHQNVHSQRQWGENSFDEEMLEEAENWIDERKPRELFLEWEVPKNRQAYINDMEKGREWKSLDQENKEVALELEDEVFAALLNELLLDISSMATV</sequence>
<accession>A0ABR0V594</accession>
<name>A0ABR0V594_REHGL</name>
<comment type="caution">
    <text evidence="2">The sequence shown here is derived from an EMBL/GenBank/DDBJ whole genome shotgun (WGS) entry which is preliminary data.</text>
</comment>
<dbReference type="EMBL" id="JABTTQ020001598">
    <property type="protein sequence ID" value="KAK6130101.1"/>
    <property type="molecule type" value="Genomic_DNA"/>
</dbReference>